<dbReference type="AlphaFoldDB" id="A0AAV7F2N3"/>
<feature type="transmembrane region" description="Helical" evidence="17">
    <location>
        <begin position="105"/>
        <end position="124"/>
    </location>
</feature>
<feature type="region of interest" description="Disordered" evidence="16">
    <location>
        <begin position="233"/>
        <end position="257"/>
    </location>
</feature>
<dbReference type="InterPro" id="IPR036052">
    <property type="entry name" value="TrpB-like_PALP_sf"/>
</dbReference>
<keyword evidence="6 14" id="KW-0812">Transmembrane</keyword>
<comment type="cofactor">
    <cofactor evidence="1 15">
        <name>pyridoxal 5'-phosphate</name>
        <dbReference type="ChEBI" id="CHEBI:597326"/>
    </cofactor>
</comment>
<dbReference type="GO" id="GO:0016020">
    <property type="term" value="C:membrane"/>
    <property type="evidence" value="ECO:0007669"/>
    <property type="project" value="UniProtKB-SubCell"/>
</dbReference>
<keyword evidence="7 15" id="KW-0822">Tryptophan biosynthesis</keyword>
<dbReference type="InterPro" id="IPR006654">
    <property type="entry name" value="Trp_synth_beta"/>
</dbReference>
<feature type="transmembrane region" description="Helical" evidence="17">
    <location>
        <begin position="12"/>
        <end position="34"/>
    </location>
</feature>
<evidence type="ECO:0000256" key="8">
    <source>
        <dbReference type="ARBA" id="ARBA00022898"/>
    </source>
</evidence>
<protein>
    <recommendedName>
        <fullName evidence="4 15">Tryptophan synthase</fullName>
        <ecNumber evidence="4 15">4.2.1.20</ecNumber>
    </recommendedName>
</protein>
<proteinExistence type="inferred from homology"/>
<gene>
    <name evidence="19" type="ORF">H6P81_007015</name>
</gene>
<dbReference type="HAMAP" id="MF_00133">
    <property type="entry name" value="Trp_synth_beta"/>
    <property type="match status" value="1"/>
</dbReference>
<evidence type="ECO:0000256" key="16">
    <source>
        <dbReference type="SAM" id="MobiDB-lite"/>
    </source>
</evidence>
<dbReference type="PROSITE" id="PS51751">
    <property type="entry name" value="EXPERA"/>
    <property type="match status" value="1"/>
</dbReference>
<feature type="compositionally biased region" description="Polar residues" evidence="16">
    <location>
        <begin position="242"/>
        <end position="257"/>
    </location>
</feature>
<evidence type="ECO:0000256" key="2">
    <source>
        <dbReference type="ARBA" id="ARBA00004141"/>
    </source>
</evidence>
<dbReference type="PANTHER" id="PTHR48077">
    <property type="entry name" value="TRYPTOPHAN SYNTHASE-RELATED"/>
    <property type="match status" value="1"/>
</dbReference>
<keyword evidence="9 14" id="KW-1133">Transmembrane helix</keyword>
<evidence type="ECO:0000256" key="4">
    <source>
        <dbReference type="ARBA" id="ARBA00012043"/>
    </source>
</evidence>
<keyword evidence="20" id="KW-1185">Reference proteome</keyword>
<evidence type="ECO:0000256" key="14">
    <source>
        <dbReference type="PROSITE-ProRule" id="PRU01087"/>
    </source>
</evidence>
<evidence type="ECO:0000256" key="17">
    <source>
        <dbReference type="SAM" id="Phobius"/>
    </source>
</evidence>
<evidence type="ECO:0000259" key="18">
    <source>
        <dbReference type="PROSITE" id="PS51751"/>
    </source>
</evidence>
<accession>A0AAV7F2N3</accession>
<evidence type="ECO:0000256" key="13">
    <source>
        <dbReference type="ARBA" id="ARBA00049047"/>
    </source>
</evidence>
<dbReference type="InterPro" id="IPR033118">
    <property type="entry name" value="EXPERA"/>
</dbReference>
<evidence type="ECO:0000256" key="15">
    <source>
        <dbReference type="RuleBase" id="RU003663"/>
    </source>
</evidence>
<evidence type="ECO:0000256" key="9">
    <source>
        <dbReference type="ARBA" id="ARBA00022989"/>
    </source>
</evidence>
<dbReference type="SUPFAM" id="SSF53686">
    <property type="entry name" value="Tryptophan synthase beta subunit-like PLP-dependent enzymes"/>
    <property type="match status" value="1"/>
</dbReference>
<evidence type="ECO:0000256" key="7">
    <source>
        <dbReference type="ARBA" id="ARBA00022822"/>
    </source>
</evidence>
<evidence type="ECO:0000256" key="5">
    <source>
        <dbReference type="ARBA" id="ARBA00022605"/>
    </source>
</evidence>
<evidence type="ECO:0000256" key="12">
    <source>
        <dbReference type="ARBA" id="ARBA00023239"/>
    </source>
</evidence>
<feature type="transmembrane region" description="Helical" evidence="17">
    <location>
        <begin position="71"/>
        <end position="93"/>
    </location>
</feature>
<feature type="domain" description="EXPERA" evidence="18">
    <location>
        <begin position="16"/>
        <end position="158"/>
    </location>
</feature>
<dbReference type="Gene3D" id="3.40.50.1100">
    <property type="match status" value="2"/>
</dbReference>
<dbReference type="FunFam" id="3.40.50.1100:FF:000004">
    <property type="entry name" value="Tryptophan synthase beta chain"/>
    <property type="match status" value="1"/>
</dbReference>
<dbReference type="Pfam" id="PF00291">
    <property type="entry name" value="PALP"/>
    <property type="match status" value="1"/>
</dbReference>
<comment type="catalytic activity">
    <reaction evidence="13 15">
        <text>(1S,2R)-1-C-(indol-3-yl)glycerol 3-phosphate + L-serine = D-glyceraldehyde 3-phosphate + L-tryptophan + H2O</text>
        <dbReference type="Rhea" id="RHEA:10532"/>
        <dbReference type="ChEBI" id="CHEBI:15377"/>
        <dbReference type="ChEBI" id="CHEBI:33384"/>
        <dbReference type="ChEBI" id="CHEBI:57912"/>
        <dbReference type="ChEBI" id="CHEBI:58866"/>
        <dbReference type="ChEBI" id="CHEBI:59776"/>
        <dbReference type="EC" id="4.2.1.20"/>
    </reaction>
</comment>
<dbReference type="PROSITE" id="PS00168">
    <property type="entry name" value="TRP_SYNTHASE_BETA"/>
    <property type="match status" value="1"/>
</dbReference>
<keyword evidence="12 15" id="KW-0456">Lyase</keyword>
<comment type="pathway">
    <text evidence="3 15">Amino-acid biosynthesis; L-tryptophan biosynthesis; L-tryptophan from chorismate: step 5/5.</text>
</comment>
<comment type="subcellular location">
    <subcellularLocation>
        <location evidence="2">Membrane</location>
        <topology evidence="2">Multi-pass membrane protein</topology>
    </subcellularLocation>
</comment>
<dbReference type="EC" id="4.2.1.20" evidence="4 15"/>
<evidence type="ECO:0000313" key="19">
    <source>
        <dbReference type="EMBL" id="KAG9454111.1"/>
    </source>
</evidence>
<organism evidence="19 20">
    <name type="scientific">Aristolochia fimbriata</name>
    <name type="common">White veined hardy Dutchman's pipe vine</name>
    <dbReference type="NCBI Taxonomy" id="158543"/>
    <lineage>
        <taxon>Eukaryota</taxon>
        <taxon>Viridiplantae</taxon>
        <taxon>Streptophyta</taxon>
        <taxon>Embryophyta</taxon>
        <taxon>Tracheophyta</taxon>
        <taxon>Spermatophyta</taxon>
        <taxon>Magnoliopsida</taxon>
        <taxon>Magnoliidae</taxon>
        <taxon>Piperales</taxon>
        <taxon>Aristolochiaceae</taxon>
        <taxon>Aristolochia</taxon>
    </lineage>
</organism>
<evidence type="ECO:0000313" key="20">
    <source>
        <dbReference type="Proteomes" id="UP000825729"/>
    </source>
</evidence>
<dbReference type="Proteomes" id="UP000825729">
    <property type="component" value="Unassembled WGS sequence"/>
</dbReference>
<evidence type="ECO:0000256" key="1">
    <source>
        <dbReference type="ARBA" id="ARBA00001933"/>
    </source>
</evidence>
<evidence type="ECO:0000256" key="3">
    <source>
        <dbReference type="ARBA" id="ARBA00004733"/>
    </source>
</evidence>
<keyword evidence="5 15" id="KW-0028">Amino-acid biosynthesis</keyword>
<dbReference type="InterPro" id="IPR023026">
    <property type="entry name" value="Trp_synth_beta/beta-like"/>
</dbReference>
<comment type="caution">
    <text evidence="19">The sequence shown here is derived from an EMBL/GenBank/DDBJ whole genome shotgun (WGS) entry which is preliminary data.</text>
</comment>
<sequence length="742" mass="80990">MPESSSSSLLLACKVLDTVLLFFSLVIAVAAPLIDGQTCLPSSFFPSFLVDLKSWYGSEFGDYLTMEKPHFFVGIVWLELLFQWPLAVANIYGIVTGWRWYRTTCLMYGVSTFSGMVAIMGELLGSGKASKKLLALHTAWPDSVFFNPCQIRITKEIGLNFESDGQLGKPSIHSQPSNCPNKMVKRAGPQIVQIHTLFRLRMLSSARPLTRSRPESLPHRVGRFHPFPCLKQGSPKGKSLHRSTSTPLDFAQVNPSGTGLRKTQTLTLTLTSTLPMALTGCGSSSPCLPKSYCSSSVGSRLQLPSRFKSVPAGALVRKPSSISCTVIKDSPVRVDDEKPDVGALERPDSFGRFGIFGGKYVPETLMHALTELEGAFRSLAKDEEFQKELDGILRDYVGRESPLYYAERLTDHYRRSDGAGPQIFLKREDLNHTGAHKINNAVAQALLAKRLGKKRIIAETGAGQHGVATATVCARFGLDCIIYMGAQDMERQALNVFRMRLLGAEVKPVHSGTATLKDATSEAIRDWVTNVETTHYILGSVAGPHPYPMMVRDFHAVIGKETRRQAMEKWGGKPDVLVACVGGGSNAMGLFHEFVQDADVRLVGVEAAGFGVDSGKHAATLTKGQVGVLHGAMSYLLQDDDGQIVEPHSISAGLDYPGVGPEHSFLKDIGRAEYYCVTDEEALEAFKRLSRLEGIIPALETSHALAYLEKLCPTLPDGTKVVVNCSGRGDKDVHTAIKYLKV</sequence>
<dbReference type="Pfam" id="PF05241">
    <property type="entry name" value="EBP"/>
    <property type="match status" value="1"/>
</dbReference>
<dbReference type="InterPro" id="IPR001926">
    <property type="entry name" value="TrpB-like_PALP"/>
</dbReference>
<reference evidence="19 20" key="1">
    <citation type="submission" date="2021-07" db="EMBL/GenBank/DDBJ databases">
        <title>The Aristolochia fimbriata genome: insights into angiosperm evolution, floral development and chemical biosynthesis.</title>
        <authorList>
            <person name="Jiao Y."/>
        </authorList>
    </citation>
    <scope>NUCLEOTIDE SEQUENCE [LARGE SCALE GENOMIC DNA]</scope>
    <source>
        <strain evidence="19">IBCAS-2021</strain>
        <tissue evidence="19">Leaf</tissue>
    </source>
</reference>
<evidence type="ECO:0000256" key="6">
    <source>
        <dbReference type="ARBA" id="ARBA00022692"/>
    </source>
</evidence>
<keyword evidence="8 15" id="KW-0663">Pyridoxal phosphate</keyword>
<evidence type="ECO:0000256" key="10">
    <source>
        <dbReference type="ARBA" id="ARBA00023136"/>
    </source>
</evidence>
<dbReference type="CDD" id="cd06446">
    <property type="entry name" value="Trp-synth_B"/>
    <property type="match status" value="1"/>
</dbReference>
<name>A0AAV7F2N3_ARIFI</name>
<dbReference type="InterPro" id="IPR006653">
    <property type="entry name" value="Trp_synth_b_CS"/>
</dbReference>
<evidence type="ECO:0000256" key="11">
    <source>
        <dbReference type="ARBA" id="ARBA00023141"/>
    </source>
</evidence>
<dbReference type="GO" id="GO:0004834">
    <property type="term" value="F:tryptophan synthase activity"/>
    <property type="evidence" value="ECO:0007669"/>
    <property type="project" value="UniProtKB-EC"/>
</dbReference>
<dbReference type="GO" id="GO:0005737">
    <property type="term" value="C:cytoplasm"/>
    <property type="evidence" value="ECO:0007669"/>
    <property type="project" value="TreeGrafter"/>
</dbReference>
<keyword evidence="10 14" id="KW-0472">Membrane</keyword>
<dbReference type="NCBIfam" id="TIGR00263">
    <property type="entry name" value="trpB"/>
    <property type="match status" value="1"/>
</dbReference>
<dbReference type="FunFam" id="3.40.50.1100:FF:000001">
    <property type="entry name" value="Tryptophan synthase beta chain"/>
    <property type="match status" value="1"/>
</dbReference>
<keyword evidence="11 15" id="KW-0057">Aromatic amino acid biosynthesis</keyword>
<dbReference type="PANTHER" id="PTHR48077:SF3">
    <property type="entry name" value="TRYPTOPHAN SYNTHASE"/>
    <property type="match status" value="1"/>
</dbReference>
<dbReference type="EMBL" id="JAINDJ010000003">
    <property type="protein sequence ID" value="KAG9454111.1"/>
    <property type="molecule type" value="Genomic_DNA"/>
</dbReference>